<dbReference type="EMBL" id="QFNK01000042">
    <property type="protein sequence ID" value="PZO87758.1"/>
    <property type="molecule type" value="Genomic_DNA"/>
</dbReference>
<comment type="caution">
    <text evidence="1">The sequence shown here is derived from an EMBL/GenBank/DDBJ whole genome shotgun (WGS) entry which is preliminary data.</text>
</comment>
<dbReference type="AlphaFoldDB" id="A0A2W5C1A8"/>
<dbReference type="SUPFAM" id="SSF81901">
    <property type="entry name" value="HCP-like"/>
    <property type="match status" value="1"/>
</dbReference>
<reference evidence="1 2" key="1">
    <citation type="submission" date="2017-08" db="EMBL/GenBank/DDBJ databases">
        <title>Infants hospitalized years apart are colonized by the same room-sourced microbial strains.</title>
        <authorList>
            <person name="Brooks B."/>
            <person name="Olm M.R."/>
            <person name="Firek B.A."/>
            <person name="Baker R."/>
            <person name="Thomas B.C."/>
            <person name="Morowitz M.J."/>
            <person name="Banfield J.F."/>
        </authorList>
    </citation>
    <scope>NUCLEOTIDE SEQUENCE [LARGE SCALE GENOMIC DNA]</scope>
    <source>
        <strain evidence="1">S2_018_000_R2_104</strain>
    </source>
</reference>
<organism evidence="1 2">
    <name type="scientific">Micavibrio aeruginosavorus</name>
    <dbReference type="NCBI Taxonomy" id="349221"/>
    <lineage>
        <taxon>Bacteria</taxon>
        <taxon>Pseudomonadati</taxon>
        <taxon>Bdellovibrionota</taxon>
        <taxon>Bdellovibrionia</taxon>
        <taxon>Bdellovibrionales</taxon>
        <taxon>Pseudobdellovibrionaceae</taxon>
        <taxon>Micavibrio</taxon>
    </lineage>
</organism>
<evidence type="ECO:0000313" key="1">
    <source>
        <dbReference type="EMBL" id="PZO87758.1"/>
    </source>
</evidence>
<feature type="non-terminal residue" evidence="1">
    <location>
        <position position="1"/>
    </location>
</feature>
<name>A0A2W5C1A8_9BACT</name>
<evidence type="ECO:0000313" key="2">
    <source>
        <dbReference type="Proteomes" id="UP000249557"/>
    </source>
</evidence>
<protein>
    <recommendedName>
        <fullName evidence="3">DUF4034 domain-containing protein</fullName>
    </recommendedName>
</protein>
<sequence length="161" mass="18420">DYGMLERWFRVSRDLNPRSDFVPVLAAYYFGGLDGYPDKISHVVNYLALAGEDDYPQKWRWLAQAVYLARYKEENLPRALELANRLATLDADTAAWARQMPAFVQLEMGNNEAAYEVMIRMLASEADKLHPNEVNFMREFICTRALDAARAARNPICGVNP</sequence>
<accession>A0A2W5C1A8</accession>
<proteinExistence type="predicted"/>
<dbReference type="Proteomes" id="UP000249557">
    <property type="component" value="Unassembled WGS sequence"/>
</dbReference>
<evidence type="ECO:0008006" key="3">
    <source>
        <dbReference type="Google" id="ProtNLM"/>
    </source>
</evidence>
<gene>
    <name evidence="1" type="ORF">DI626_03230</name>
</gene>